<accession>A0A1Q9LJU3</accession>
<name>A0A1Q9LJU3_9PSEU</name>
<evidence type="ECO:0000313" key="1">
    <source>
        <dbReference type="EMBL" id="OLR92311.1"/>
    </source>
</evidence>
<organism evidence="1 2">
    <name type="scientific">Actinokineospora bangkokensis</name>
    <dbReference type="NCBI Taxonomy" id="1193682"/>
    <lineage>
        <taxon>Bacteria</taxon>
        <taxon>Bacillati</taxon>
        <taxon>Actinomycetota</taxon>
        <taxon>Actinomycetes</taxon>
        <taxon>Pseudonocardiales</taxon>
        <taxon>Pseudonocardiaceae</taxon>
        <taxon>Actinokineospora</taxon>
    </lineage>
</organism>
<gene>
    <name evidence="1" type="ORF">BJP25_22945</name>
</gene>
<dbReference type="AlphaFoldDB" id="A0A1Q9LJU3"/>
<dbReference type="Pfam" id="PF02575">
    <property type="entry name" value="YbaB_DNA_bd"/>
    <property type="match status" value="1"/>
</dbReference>
<dbReference type="EMBL" id="MKQR01000017">
    <property type="protein sequence ID" value="OLR92311.1"/>
    <property type="molecule type" value="Genomic_DNA"/>
</dbReference>
<keyword evidence="2" id="KW-1185">Reference proteome</keyword>
<protein>
    <recommendedName>
        <fullName evidence="3">YbaB/EbfC family DNA-binding protein</fullName>
    </recommendedName>
</protein>
<reference evidence="1 2" key="1">
    <citation type="submission" date="2016-10" db="EMBL/GenBank/DDBJ databases">
        <title>The Draft Genome Sequence of Actinokineospora bangkokensis 44EHWT reveals the biosynthetic pathway of antifungal compounds Thailandins with unusual extender unit butylmalonyl-CoA.</title>
        <authorList>
            <person name="Greule A."/>
            <person name="Intra B."/>
            <person name="Flemming S."/>
            <person name="Rommel M.G."/>
            <person name="Panbangred W."/>
            <person name="Bechthold A."/>
        </authorList>
    </citation>
    <scope>NUCLEOTIDE SEQUENCE [LARGE SCALE GENOMIC DNA]</scope>
    <source>
        <strain evidence="1 2">44EHW</strain>
    </source>
</reference>
<dbReference type="SUPFAM" id="SSF82607">
    <property type="entry name" value="YbaB-like"/>
    <property type="match status" value="1"/>
</dbReference>
<dbReference type="InterPro" id="IPR004401">
    <property type="entry name" value="YbaB/EbfC"/>
</dbReference>
<dbReference type="GO" id="GO:0003677">
    <property type="term" value="F:DNA binding"/>
    <property type="evidence" value="ECO:0007669"/>
    <property type="project" value="InterPro"/>
</dbReference>
<dbReference type="STRING" id="1193682.BJP25_22945"/>
<dbReference type="OrthoDB" id="5118533at2"/>
<proteinExistence type="predicted"/>
<dbReference type="Gene3D" id="3.30.1310.10">
    <property type="entry name" value="Nucleoid-associated protein YbaB-like domain"/>
    <property type="match status" value="1"/>
</dbReference>
<evidence type="ECO:0008006" key="3">
    <source>
        <dbReference type="Google" id="ProtNLM"/>
    </source>
</evidence>
<evidence type="ECO:0000313" key="2">
    <source>
        <dbReference type="Proteomes" id="UP000186040"/>
    </source>
</evidence>
<dbReference type="Proteomes" id="UP000186040">
    <property type="component" value="Unassembled WGS sequence"/>
</dbReference>
<comment type="caution">
    <text evidence="1">The sequence shown here is derived from an EMBL/GenBank/DDBJ whole genome shotgun (WGS) entry which is preliminary data.</text>
</comment>
<sequence>MAHYRDQRASALDYQRRLGEVAATATSPRRVVSVTVGGQGQVTDVSFPTGAYKRMAPAELASAILSTIAEARDKALDEAADLLAPMLPPGLDARQVMRGQADIGAVLPPEPPVVGLTEEEL</sequence>
<dbReference type="InterPro" id="IPR036894">
    <property type="entry name" value="YbaB-like_sf"/>
</dbReference>